<organism evidence="2 3">
    <name type="scientific">Niveispirillum lacus</name>
    <dbReference type="NCBI Taxonomy" id="1981099"/>
    <lineage>
        <taxon>Bacteria</taxon>
        <taxon>Pseudomonadati</taxon>
        <taxon>Pseudomonadota</taxon>
        <taxon>Alphaproteobacteria</taxon>
        <taxon>Rhodospirillales</taxon>
        <taxon>Azospirillaceae</taxon>
        <taxon>Niveispirillum</taxon>
    </lineage>
</organism>
<keyword evidence="1" id="KW-0472">Membrane</keyword>
<dbReference type="EMBL" id="NOXU01000032">
    <property type="protein sequence ID" value="OYQ31506.1"/>
    <property type="molecule type" value="Genomic_DNA"/>
</dbReference>
<evidence type="ECO:0008006" key="4">
    <source>
        <dbReference type="Google" id="ProtNLM"/>
    </source>
</evidence>
<sequence length="431" mass="48332">MGMMDVFFDALFALNLLYNFGLEPLFLLFFARLLGLAYLNPYSITVFALLPVRLLWLLAGPSVHFNNGVFDQTYQYLILLENLHFTLRTGVAALLVFYLTRDDVLGRFVDRFHFRPLPVQRLRLCAVLFFGVFLLAFVITASWSFGLVNWLLSPRTGYQLHRSGAGPFYAMSVSMIAVSYILAMLAAGTQRRIITTWLVYLPFVFLLGSKGYLVLYTVTAFAFMLISGFKLKISTVAAVGLVMSAAVLANFGSADLVDIFLYFDYYSNSAYFVRAYQNGLTDLFYGQIASTDIIGAVPRGLWPGKPYVYGPTLLNEMFYPGMAEAGHTPAFGGPILAYADFGVPGVVLFGLTDWSYLGSVLMAFLLLTRLRDRGPDFVRTHHFYIFLALLMLAPGYLNFFQFPLNLGIMAFVALVLTGCNLFPRTRFIRLA</sequence>
<feature type="transmembrane region" description="Helical" evidence="1">
    <location>
        <begin position="354"/>
        <end position="370"/>
    </location>
</feature>
<keyword evidence="3" id="KW-1185">Reference proteome</keyword>
<feature type="transmembrane region" description="Helical" evidence="1">
    <location>
        <begin position="122"/>
        <end position="148"/>
    </location>
</feature>
<feature type="transmembrane region" description="Helical" evidence="1">
    <location>
        <begin position="406"/>
        <end position="423"/>
    </location>
</feature>
<evidence type="ECO:0000313" key="2">
    <source>
        <dbReference type="EMBL" id="OYQ31506.1"/>
    </source>
</evidence>
<keyword evidence="1" id="KW-0812">Transmembrane</keyword>
<evidence type="ECO:0000313" key="3">
    <source>
        <dbReference type="Proteomes" id="UP000216998"/>
    </source>
</evidence>
<gene>
    <name evidence="2" type="ORF">CHU95_20385</name>
</gene>
<proteinExistence type="predicted"/>
<protein>
    <recommendedName>
        <fullName evidence="4">Oligosaccharide repeat unit polymerase</fullName>
    </recommendedName>
</protein>
<feature type="transmembrane region" description="Helical" evidence="1">
    <location>
        <begin position="83"/>
        <end position="101"/>
    </location>
</feature>
<comment type="caution">
    <text evidence="2">The sequence shown here is derived from an EMBL/GenBank/DDBJ whole genome shotgun (WGS) entry which is preliminary data.</text>
</comment>
<name>A0A255YQK1_9PROT</name>
<evidence type="ECO:0000256" key="1">
    <source>
        <dbReference type="SAM" id="Phobius"/>
    </source>
</evidence>
<dbReference type="AlphaFoldDB" id="A0A255YQK1"/>
<keyword evidence="1" id="KW-1133">Transmembrane helix</keyword>
<feature type="transmembrane region" description="Helical" evidence="1">
    <location>
        <begin position="168"/>
        <end position="187"/>
    </location>
</feature>
<feature type="transmembrane region" description="Helical" evidence="1">
    <location>
        <begin position="238"/>
        <end position="263"/>
    </location>
</feature>
<feature type="transmembrane region" description="Helical" evidence="1">
    <location>
        <begin position="382"/>
        <end position="400"/>
    </location>
</feature>
<accession>A0A255YQK1</accession>
<feature type="transmembrane region" description="Helical" evidence="1">
    <location>
        <begin position="199"/>
        <end position="226"/>
    </location>
</feature>
<feature type="transmembrane region" description="Helical" evidence="1">
    <location>
        <begin position="6"/>
        <end position="30"/>
    </location>
</feature>
<feature type="transmembrane region" description="Helical" evidence="1">
    <location>
        <begin position="42"/>
        <end position="63"/>
    </location>
</feature>
<reference evidence="2 3" key="1">
    <citation type="submission" date="2017-07" db="EMBL/GenBank/DDBJ databases">
        <title>Niveispirillum cyanobacteriorum sp. nov., isolated from cyanobacterial aggregates in a eutrophic lake.</title>
        <authorList>
            <person name="Cai H."/>
        </authorList>
    </citation>
    <scope>NUCLEOTIDE SEQUENCE [LARGE SCALE GENOMIC DNA]</scope>
    <source>
        <strain evidence="3">TH1-14</strain>
    </source>
</reference>
<dbReference type="Proteomes" id="UP000216998">
    <property type="component" value="Unassembled WGS sequence"/>
</dbReference>